<dbReference type="Gene3D" id="1.25.40.10">
    <property type="entry name" value="Tetratricopeptide repeat domain"/>
    <property type="match status" value="1"/>
</dbReference>
<protein>
    <submittedName>
        <fullName evidence="9">AfsR family transcriptional regulator</fullName>
    </submittedName>
</protein>
<dbReference type="Gene3D" id="1.10.10.10">
    <property type="entry name" value="Winged helix-like DNA-binding domain superfamily/Winged helix DNA-binding domain"/>
    <property type="match status" value="1"/>
</dbReference>
<dbReference type="PANTHER" id="PTHR35807">
    <property type="entry name" value="TRANSCRIPTIONAL REGULATOR REDD-RELATED"/>
    <property type="match status" value="1"/>
</dbReference>
<dbReference type="OrthoDB" id="419058at2"/>
<keyword evidence="3 5" id="KW-0238">DNA-binding</keyword>
<keyword evidence="7" id="KW-1133">Transmembrane helix</keyword>
<dbReference type="PROSITE" id="PS51755">
    <property type="entry name" value="OMPR_PHOB"/>
    <property type="match status" value="1"/>
</dbReference>
<feature type="DNA-binding region" description="OmpR/PhoB-type" evidence="5">
    <location>
        <begin position="1"/>
        <end position="91"/>
    </location>
</feature>
<keyword evidence="7" id="KW-0472">Membrane</keyword>
<keyword evidence="2" id="KW-0805">Transcription regulation</keyword>
<feature type="transmembrane region" description="Helical" evidence="7">
    <location>
        <begin position="811"/>
        <end position="829"/>
    </location>
</feature>
<dbReference type="Pfam" id="PF00486">
    <property type="entry name" value="Trans_reg_C"/>
    <property type="match status" value="1"/>
</dbReference>
<dbReference type="GO" id="GO:0000160">
    <property type="term" value="P:phosphorelay signal transduction system"/>
    <property type="evidence" value="ECO:0007669"/>
    <property type="project" value="InterPro"/>
</dbReference>
<dbReference type="SMART" id="SM01043">
    <property type="entry name" value="BTAD"/>
    <property type="match status" value="1"/>
</dbReference>
<keyword evidence="7" id="KW-0812">Transmembrane</keyword>
<dbReference type="CDD" id="cd15831">
    <property type="entry name" value="BTAD"/>
    <property type="match status" value="1"/>
</dbReference>
<keyword evidence="10" id="KW-1185">Reference proteome</keyword>
<name>A0A1Q8CPE3_9PSEU</name>
<evidence type="ECO:0000256" key="3">
    <source>
        <dbReference type="ARBA" id="ARBA00023125"/>
    </source>
</evidence>
<comment type="similarity">
    <text evidence="1">Belongs to the AfsR/DnrI/RedD regulatory family.</text>
</comment>
<evidence type="ECO:0000256" key="6">
    <source>
        <dbReference type="SAM" id="MobiDB-lite"/>
    </source>
</evidence>
<dbReference type="InterPro" id="IPR027417">
    <property type="entry name" value="P-loop_NTPase"/>
</dbReference>
<comment type="caution">
    <text evidence="9">The sequence shown here is derived from an EMBL/GenBank/DDBJ whole genome shotgun (WGS) entry which is preliminary data.</text>
</comment>
<dbReference type="GO" id="GO:0006355">
    <property type="term" value="P:regulation of DNA-templated transcription"/>
    <property type="evidence" value="ECO:0007669"/>
    <property type="project" value="InterPro"/>
</dbReference>
<dbReference type="InterPro" id="IPR036388">
    <property type="entry name" value="WH-like_DNA-bd_sf"/>
</dbReference>
<dbReference type="PANTHER" id="PTHR35807:SF1">
    <property type="entry name" value="TRANSCRIPTIONAL REGULATOR REDD"/>
    <property type="match status" value="1"/>
</dbReference>
<organism evidence="9 10">
    <name type="scientific">Actinophytocola xanthii</name>
    <dbReference type="NCBI Taxonomy" id="1912961"/>
    <lineage>
        <taxon>Bacteria</taxon>
        <taxon>Bacillati</taxon>
        <taxon>Actinomycetota</taxon>
        <taxon>Actinomycetes</taxon>
        <taxon>Pseudonocardiales</taxon>
        <taxon>Pseudonocardiaceae</taxon>
    </lineage>
</organism>
<dbReference type="Pfam" id="PF03704">
    <property type="entry name" value="BTAD"/>
    <property type="match status" value="1"/>
</dbReference>
<dbReference type="InterPro" id="IPR016032">
    <property type="entry name" value="Sig_transdc_resp-reg_C-effctor"/>
</dbReference>
<dbReference type="InterPro" id="IPR051677">
    <property type="entry name" value="AfsR-DnrI-RedD_regulator"/>
</dbReference>
<evidence type="ECO:0000259" key="8">
    <source>
        <dbReference type="PROSITE" id="PS51755"/>
    </source>
</evidence>
<dbReference type="SUPFAM" id="SSF48452">
    <property type="entry name" value="TPR-like"/>
    <property type="match status" value="1"/>
</dbReference>
<feature type="transmembrane region" description="Helical" evidence="7">
    <location>
        <begin position="786"/>
        <end position="806"/>
    </location>
</feature>
<keyword evidence="4" id="KW-0804">Transcription</keyword>
<dbReference type="InterPro" id="IPR001867">
    <property type="entry name" value="OmpR/PhoB-type_DNA-bd"/>
</dbReference>
<dbReference type="SUPFAM" id="SSF46894">
    <property type="entry name" value="C-terminal effector domain of the bipartite response regulators"/>
    <property type="match status" value="1"/>
</dbReference>
<proteinExistence type="inferred from homology"/>
<feature type="transmembrane region" description="Helical" evidence="7">
    <location>
        <begin position="835"/>
        <end position="866"/>
    </location>
</feature>
<evidence type="ECO:0000256" key="4">
    <source>
        <dbReference type="ARBA" id="ARBA00023163"/>
    </source>
</evidence>
<evidence type="ECO:0000256" key="7">
    <source>
        <dbReference type="SAM" id="Phobius"/>
    </source>
</evidence>
<evidence type="ECO:0000256" key="2">
    <source>
        <dbReference type="ARBA" id="ARBA00023015"/>
    </source>
</evidence>
<dbReference type="InterPro" id="IPR005158">
    <property type="entry name" value="BTAD"/>
</dbReference>
<feature type="region of interest" description="Disordered" evidence="6">
    <location>
        <begin position="243"/>
        <end position="265"/>
    </location>
</feature>
<accession>A0A1Q8CPE3</accession>
<dbReference type="Gene3D" id="3.40.50.300">
    <property type="entry name" value="P-loop containing nucleotide triphosphate hydrolases"/>
    <property type="match status" value="1"/>
</dbReference>
<evidence type="ECO:0000313" key="9">
    <source>
        <dbReference type="EMBL" id="OLF16217.1"/>
    </source>
</evidence>
<evidence type="ECO:0000256" key="5">
    <source>
        <dbReference type="PROSITE-ProRule" id="PRU01091"/>
    </source>
</evidence>
<dbReference type="AlphaFoldDB" id="A0A1Q8CPE3"/>
<evidence type="ECO:0000256" key="1">
    <source>
        <dbReference type="ARBA" id="ARBA00005820"/>
    </source>
</evidence>
<dbReference type="GO" id="GO:0003677">
    <property type="term" value="F:DNA binding"/>
    <property type="evidence" value="ECO:0007669"/>
    <property type="project" value="UniProtKB-UniRule"/>
</dbReference>
<dbReference type="STRING" id="1912961.BU204_17745"/>
<feature type="domain" description="OmpR/PhoB-type" evidence="8">
    <location>
        <begin position="1"/>
        <end position="91"/>
    </location>
</feature>
<evidence type="ECO:0000313" key="10">
    <source>
        <dbReference type="Proteomes" id="UP000185596"/>
    </source>
</evidence>
<dbReference type="SMART" id="SM00862">
    <property type="entry name" value="Trans_reg_C"/>
    <property type="match status" value="1"/>
</dbReference>
<gene>
    <name evidence="9" type="ORF">BU204_17745</name>
</gene>
<feature type="transmembrane region" description="Helical" evidence="7">
    <location>
        <begin position="749"/>
        <end position="766"/>
    </location>
</feature>
<dbReference type="EMBL" id="MSIE01000031">
    <property type="protein sequence ID" value="OLF16217.1"/>
    <property type="molecule type" value="Genomic_DNA"/>
</dbReference>
<feature type="transmembrane region" description="Helical" evidence="7">
    <location>
        <begin position="712"/>
        <end position="728"/>
    </location>
</feature>
<dbReference type="SUPFAM" id="SSF52540">
    <property type="entry name" value="P-loop containing nucleoside triphosphate hydrolases"/>
    <property type="match status" value="1"/>
</dbReference>
<dbReference type="InterPro" id="IPR011990">
    <property type="entry name" value="TPR-like_helical_dom_sf"/>
</dbReference>
<sequence length="928" mass="100560">MEFRVLGPLEVSSEAGRVMLPSPRHQRVLAALLLAPNSVVPTARLVEAMWDREPPATATKQVQNCVSALRERLGRGSAVIVTDGPGYRIVVSDSELDALRFHRELETARRRAAEGSHRAAVLAARAALRLWRGPALAGLDAVALAGPVMRLNEQRLHAIRRCADWQLELGEYDRVVEELTEVVAQHPLDEGAHARLMTALAASGRQGDALAVHQALRTRLVEDLGVDPGAEVQAAHARILAAPPPVPRAPGTSVAPSPQAPPVRRDPAVEDLAVAVTRQWTAEAQRRSLHRPEPVPLRWCSTARPVSARTGVPAGRAVEPDQTDIVATFRQAPHRQLVILGEPGAGKSVMAIQLTLGLLADPEPDEPIPVLLPVASWDPHREHLHQWLTARLLEDYPGLANTAEYGPDAAARLVLDGRIIPILDGLDETPPALHAAAIEAIDHAVTAGRPLVVTCRTTEYERAVTRTGSLLTRATVVEIEPVDLEAAIRFLTARARAGDTRWDPVVDHLHQNPTGPLAQALRTPLMIDLARAAYASPSADPRELCDTARLDDAERIEEHLLDACLPTAYADRPPPPRGRPRLRRSYDSAQARRWLAYLARHLHEQRTYDLAWWRLDRAVPPQLMCLMLSAPAAVVFGLTGWVAAGPREGAVYGLAFLAAGYVAHRTGHRPGPLRAELRLRGTGGRYLRRFVAGVSIGVAFGLPWSLSVPHTMLLAAVFGLAVGTHIWLDTPVDVDRVTSPTTVLRGDRRAAWIVTLSFMASLGLFYGMCFSHPQRVPLAVILDGEFSLVLALSSGLTSGLVGRFLLGRPGALCYGLAGAVVGGLFFPRATSLEHAVAAGVLFAVAVGLSVCLARAWGAFAVARLYLAGRGHLPLRLMRFLEDAHRREILRQVGAVHQFRHGRLQDRLARRAETRSPLGSAAMVEGTSS</sequence>
<dbReference type="Proteomes" id="UP000185596">
    <property type="component" value="Unassembled WGS sequence"/>
</dbReference>
<feature type="transmembrane region" description="Helical" evidence="7">
    <location>
        <begin position="623"/>
        <end position="643"/>
    </location>
</feature>
<feature type="transmembrane region" description="Helical" evidence="7">
    <location>
        <begin position="686"/>
        <end position="706"/>
    </location>
</feature>
<reference evidence="9 10" key="1">
    <citation type="submission" date="2016-12" db="EMBL/GenBank/DDBJ databases">
        <title>The draft genome sequence of Actinophytocola sp. 11-183.</title>
        <authorList>
            <person name="Wang W."/>
            <person name="Yuan L."/>
        </authorList>
    </citation>
    <scope>NUCLEOTIDE SEQUENCE [LARGE SCALE GENOMIC DNA]</scope>
    <source>
        <strain evidence="9 10">11-183</strain>
    </source>
</reference>